<proteinExistence type="predicted"/>
<dbReference type="AlphaFoldDB" id="A0A4Z0MUC7"/>
<dbReference type="OrthoDB" id="799853at2"/>
<protein>
    <submittedName>
        <fullName evidence="1">Uncharacterized protein</fullName>
    </submittedName>
</protein>
<gene>
    <name evidence="1" type="ORF">EU557_03830</name>
</gene>
<reference evidence="1 2" key="1">
    <citation type="submission" date="2019-04" db="EMBL/GenBank/DDBJ databases">
        <authorList>
            <person name="Feng G."/>
            <person name="Zhang J."/>
            <person name="Zhu H."/>
        </authorList>
    </citation>
    <scope>NUCLEOTIDE SEQUENCE [LARGE SCALE GENOMIC DNA]</scope>
    <source>
        <strain evidence="1 2">JCM 19491</strain>
    </source>
</reference>
<dbReference type="EMBL" id="SRKZ01000001">
    <property type="protein sequence ID" value="TGD82918.1"/>
    <property type="molecule type" value="Genomic_DNA"/>
</dbReference>
<keyword evidence="2" id="KW-1185">Reference proteome</keyword>
<dbReference type="Proteomes" id="UP000298284">
    <property type="component" value="Unassembled WGS sequence"/>
</dbReference>
<sequence length="160" mass="17931">MHYRLTLENSYFTRFALTLLCSLLITSSYGQNLFPEKFKGCVTDQFSLESDSISAKVDNQTLIAIVTHALNEEETKSAIGTLALQIIVDRNGQSCLLSVKNDTNLKTKKLRLKENIDSRLLWEKVDNKVAAVVVLRFSSGTISVKRLGMNGKRGVHELRP</sequence>
<accession>A0A4Z0MUC7</accession>
<comment type="caution">
    <text evidence="1">The sequence shown here is derived from an EMBL/GenBank/DDBJ whole genome shotgun (WGS) entry which is preliminary data.</text>
</comment>
<name>A0A4Z0MUC7_9BACT</name>
<evidence type="ECO:0000313" key="2">
    <source>
        <dbReference type="Proteomes" id="UP000298284"/>
    </source>
</evidence>
<organism evidence="1 2">
    <name type="scientific">Hymenobacter wooponensis</name>
    <dbReference type="NCBI Taxonomy" id="1525360"/>
    <lineage>
        <taxon>Bacteria</taxon>
        <taxon>Pseudomonadati</taxon>
        <taxon>Bacteroidota</taxon>
        <taxon>Cytophagia</taxon>
        <taxon>Cytophagales</taxon>
        <taxon>Hymenobacteraceae</taxon>
        <taxon>Hymenobacter</taxon>
    </lineage>
</organism>
<dbReference type="RefSeq" id="WP_135529074.1">
    <property type="nucleotide sequence ID" value="NZ_SRKZ01000001.1"/>
</dbReference>
<evidence type="ECO:0000313" key="1">
    <source>
        <dbReference type="EMBL" id="TGD82918.1"/>
    </source>
</evidence>